<keyword evidence="4 9" id="KW-0547">Nucleotide-binding</keyword>
<name>A0A5B8XN58_9DELT</name>
<evidence type="ECO:0000256" key="3">
    <source>
        <dbReference type="ARBA" id="ARBA00022679"/>
    </source>
</evidence>
<feature type="domain" description="Protein kinase" evidence="11">
    <location>
        <begin position="56"/>
        <end position="326"/>
    </location>
</feature>
<reference evidence="12 13" key="1">
    <citation type="submission" date="2019-08" db="EMBL/GenBank/DDBJ databases">
        <authorList>
            <person name="Liang Q."/>
        </authorList>
    </citation>
    <scope>NUCLEOTIDE SEQUENCE [LARGE SCALE GENOMIC DNA]</scope>
    <source>
        <strain evidence="12 13">V1718</strain>
    </source>
</reference>
<keyword evidence="10" id="KW-0812">Transmembrane</keyword>
<evidence type="ECO:0000313" key="13">
    <source>
        <dbReference type="Proteomes" id="UP000321595"/>
    </source>
</evidence>
<evidence type="ECO:0000259" key="11">
    <source>
        <dbReference type="PROSITE" id="PS50011"/>
    </source>
</evidence>
<keyword evidence="13" id="KW-1185">Reference proteome</keyword>
<dbReference type="CDD" id="cd14014">
    <property type="entry name" value="STKc_PknB_like"/>
    <property type="match status" value="1"/>
</dbReference>
<keyword evidence="2" id="KW-0723">Serine/threonine-protein kinase</keyword>
<feature type="binding site" evidence="9">
    <location>
        <position position="85"/>
    </location>
    <ligand>
        <name>ATP</name>
        <dbReference type="ChEBI" id="CHEBI:30616"/>
    </ligand>
</feature>
<dbReference type="PROSITE" id="PS50011">
    <property type="entry name" value="PROTEIN_KINASE_DOM"/>
    <property type="match status" value="1"/>
</dbReference>
<evidence type="ECO:0000256" key="10">
    <source>
        <dbReference type="SAM" id="Phobius"/>
    </source>
</evidence>
<organism evidence="12 13">
    <name type="scientific">Microvenator marinus</name>
    <dbReference type="NCBI Taxonomy" id="2600177"/>
    <lineage>
        <taxon>Bacteria</taxon>
        <taxon>Deltaproteobacteria</taxon>
        <taxon>Bradymonadales</taxon>
        <taxon>Microvenatoraceae</taxon>
        <taxon>Microvenator</taxon>
    </lineage>
</organism>
<dbReference type="PANTHER" id="PTHR24363:SF0">
    <property type="entry name" value="SERINE_THREONINE KINASE LIKE DOMAIN CONTAINING 1"/>
    <property type="match status" value="1"/>
</dbReference>
<dbReference type="Proteomes" id="UP000321595">
    <property type="component" value="Chromosome"/>
</dbReference>
<evidence type="ECO:0000313" key="12">
    <source>
        <dbReference type="EMBL" id="QED27074.1"/>
    </source>
</evidence>
<feature type="transmembrane region" description="Helical" evidence="10">
    <location>
        <begin position="382"/>
        <end position="405"/>
    </location>
</feature>
<dbReference type="KEGG" id="bbae:FRD01_07430"/>
<keyword evidence="3" id="KW-0808">Transferase</keyword>
<evidence type="ECO:0000256" key="4">
    <source>
        <dbReference type="ARBA" id="ARBA00022741"/>
    </source>
</evidence>
<dbReference type="Pfam" id="PF00069">
    <property type="entry name" value="Pkinase"/>
    <property type="match status" value="1"/>
</dbReference>
<dbReference type="GO" id="GO:0004674">
    <property type="term" value="F:protein serine/threonine kinase activity"/>
    <property type="evidence" value="ECO:0007669"/>
    <property type="project" value="UniProtKB-KW"/>
</dbReference>
<comment type="catalytic activity">
    <reaction evidence="8">
        <text>L-seryl-[protein] + ATP = O-phospho-L-seryl-[protein] + ADP + H(+)</text>
        <dbReference type="Rhea" id="RHEA:17989"/>
        <dbReference type="Rhea" id="RHEA-COMP:9863"/>
        <dbReference type="Rhea" id="RHEA-COMP:11604"/>
        <dbReference type="ChEBI" id="CHEBI:15378"/>
        <dbReference type="ChEBI" id="CHEBI:29999"/>
        <dbReference type="ChEBI" id="CHEBI:30616"/>
        <dbReference type="ChEBI" id="CHEBI:83421"/>
        <dbReference type="ChEBI" id="CHEBI:456216"/>
        <dbReference type="EC" id="2.7.11.1"/>
    </reaction>
</comment>
<evidence type="ECO:0000256" key="7">
    <source>
        <dbReference type="ARBA" id="ARBA00047899"/>
    </source>
</evidence>
<dbReference type="Pfam" id="PF12158">
    <property type="entry name" value="DUF3592"/>
    <property type="match status" value="1"/>
</dbReference>
<gene>
    <name evidence="12" type="ORF">FRD01_07430</name>
</gene>
<evidence type="ECO:0000256" key="6">
    <source>
        <dbReference type="ARBA" id="ARBA00022840"/>
    </source>
</evidence>
<dbReference type="SMART" id="SM00220">
    <property type="entry name" value="S_TKc"/>
    <property type="match status" value="1"/>
</dbReference>
<dbReference type="EC" id="2.7.11.1" evidence="1"/>
<keyword evidence="10" id="KW-1133">Transmembrane helix</keyword>
<evidence type="ECO:0000256" key="9">
    <source>
        <dbReference type="PROSITE-ProRule" id="PRU10141"/>
    </source>
</evidence>
<evidence type="ECO:0000256" key="5">
    <source>
        <dbReference type="ARBA" id="ARBA00022777"/>
    </source>
</evidence>
<dbReference type="InterPro" id="IPR017441">
    <property type="entry name" value="Protein_kinase_ATP_BS"/>
</dbReference>
<evidence type="ECO:0000256" key="1">
    <source>
        <dbReference type="ARBA" id="ARBA00012513"/>
    </source>
</evidence>
<dbReference type="SUPFAM" id="SSF56112">
    <property type="entry name" value="Protein kinase-like (PK-like)"/>
    <property type="match status" value="1"/>
</dbReference>
<protein>
    <recommendedName>
        <fullName evidence="1">non-specific serine/threonine protein kinase</fullName>
        <ecNumber evidence="1">2.7.11.1</ecNumber>
    </recommendedName>
</protein>
<comment type="catalytic activity">
    <reaction evidence="7">
        <text>L-threonyl-[protein] + ATP = O-phospho-L-threonyl-[protein] + ADP + H(+)</text>
        <dbReference type="Rhea" id="RHEA:46608"/>
        <dbReference type="Rhea" id="RHEA-COMP:11060"/>
        <dbReference type="Rhea" id="RHEA-COMP:11605"/>
        <dbReference type="ChEBI" id="CHEBI:15378"/>
        <dbReference type="ChEBI" id="CHEBI:30013"/>
        <dbReference type="ChEBI" id="CHEBI:30616"/>
        <dbReference type="ChEBI" id="CHEBI:61977"/>
        <dbReference type="ChEBI" id="CHEBI:456216"/>
        <dbReference type="EC" id="2.7.11.1"/>
    </reaction>
</comment>
<keyword evidence="5 12" id="KW-0418">Kinase</keyword>
<dbReference type="InterPro" id="IPR000719">
    <property type="entry name" value="Prot_kinase_dom"/>
</dbReference>
<dbReference type="AlphaFoldDB" id="A0A5B8XN58"/>
<dbReference type="EMBL" id="CP042467">
    <property type="protein sequence ID" value="QED27074.1"/>
    <property type="molecule type" value="Genomic_DNA"/>
</dbReference>
<keyword evidence="10" id="KW-0472">Membrane</keyword>
<dbReference type="OrthoDB" id="9801841at2"/>
<dbReference type="GO" id="GO:0005524">
    <property type="term" value="F:ATP binding"/>
    <property type="evidence" value="ECO:0007669"/>
    <property type="project" value="UniProtKB-UniRule"/>
</dbReference>
<dbReference type="InterPro" id="IPR021994">
    <property type="entry name" value="DUF3592"/>
</dbReference>
<dbReference type="PANTHER" id="PTHR24363">
    <property type="entry name" value="SERINE/THREONINE PROTEIN KINASE"/>
    <property type="match status" value="1"/>
</dbReference>
<sequence>MQITFEELDPRKPSLHSKQHFEGHDMNIVCAQCGASITDLPICTECQASPILESKYKLLHAVGSGAFGTTYKAERLSDHTLVAVKEMLIRRADSVKVLELFEREARILESLDHPGIPEYFDDFVHDAGKSTAFFIVQEFIDGYSLNKVFDGPARPEEVFDALAEILEILEYLHSFSPPVVHRDIKPQNILRREDSSLVLIDFGSVRAALDTGEGGSTVAGTFGYMAPEQFMGRALPQSDVYSIGAMAVALLSADDPQKLLKQDRTFDLSRLNISEEERALLKWMTSLNPEERPSASEARNAIQNRGSSTALVRPSSTALAAIHPDIRAILRTPKPRPLPRSFKKVYLTEQGFNIAFGTVFGGIGTVVPVIVGVGMISSGQTLVGFLMPILFVLIFGGVGFGLLYSGLKRRNIARRVWTQGEPIDGVIAATGRSNYSQNGRSANRYHYNYSVNGKTFEGHWDSWSWQNLKAGDPVAVLYDPEKPEDSLMVATAAL</sequence>
<evidence type="ECO:0000256" key="2">
    <source>
        <dbReference type="ARBA" id="ARBA00022527"/>
    </source>
</evidence>
<dbReference type="PROSITE" id="PS00107">
    <property type="entry name" value="PROTEIN_KINASE_ATP"/>
    <property type="match status" value="1"/>
</dbReference>
<proteinExistence type="predicted"/>
<evidence type="ECO:0000256" key="8">
    <source>
        <dbReference type="ARBA" id="ARBA00048679"/>
    </source>
</evidence>
<accession>A0A5B8XN58</accession>
<keyword evidence="6 9" id="KW-0067">ATP-binding</keyword>
<feature type="transmembrane region" description="Helical" evidence="10">
    <location>
        <begin position="352"/>
        <end position="376"/>
    </location>
</feature>
<dbReference type="Gene3D" id="1.10.510.10">
    <property type="entry name" value="Transferase(Phosphotransferase) domain 1"/>
    <property type="match status" value="1"/>
</dbReference>
<dbReference type="InterPro" id="IPR011009">
    <property type="entry name" value="Kinase-like_dom_sf"/>
</dbReference>